<accession>A0ABT5W2A1</accession>
<comment type="caution">
    <text evidence="2">The sequence shown here is derived from an EMBL/GenBank/DDBJ whole genome shotgun (WGS) entry which is preliminary data.</text>
</comment>
<keyword evidence="1" id="KW-0812">Transmembrane</keyword>
<reference evidence="2 3" key="1">
    <citation type="submission" date="2023-01" db="EMBL/GenBank/DDBJ databases">
        <title>Genome-based reclassification of Anoxybacillus geothermalis as a later heterotypic synonym of Anoxybacillus rupiensis.</title>
        <authorList>
            <person name="Inan Bektas K."/>
            <person name="Canakci S."/>
            <person name="Belduz A.A."/>
            <person name="Guler H.H."/>
        </authorList>
    </citation>
    <scope>NUCLEOTIDE SEQUENCE [LARGE SCALE GENOMIC DNA]</scope>
    <source>
        <strain evidence="2 3">DSM 17127</strain>
    </source>
</reference>
<evidence type="ECO:0000313" key="3">
    <source>
        <dbReference type="Proteomes" id="UP001213979"/>
    </source>
</evidence>
<gene>
    <name evidence="2" type="ORF">PNH38_05990</name>
</gene>
<keyword evidence="1" id="KW-1133">Transmembrane helix</keyword>
<evidence type="ECO:0000256" key="1">
    <source>
        <dbReference type="SAM" id="Phobius"/>
    </source>
</evidence>
<keyword evidence="3" id="KW-1185">Reference proteome</keyword>
<dbReference type="Proteomes" id="UP001213979">
    <property type="component" value="Unassembled WGS sequence"/>
</dbReference>
<dbReference type="EMBL" id="JAQOTG010000003">
    <property type="protein sequence ID" value="MDE8563437.1"/>
    <property type="molecule type" value="Genomic_DNA"/>
</dbReference>
<organism evidence="2 3">
    <name type="scientific">Anoxybacteroides rupiense</name>
    <dbReference type="NCBI Taxonomy" id="311460"/>
    <lineage>
        <taxon>Bacteria</taxon>
        <taxon>Bacillati</taxon>
        <taxon>Bacillota</taxon>
        <taxon>Bacilli</taxon>
        <taxon>Bacillales</taxon>
        <taxon>Anoxybacillaceae</taxon>
        <taxon>Anoxybacteroides</taxon>
    </lineage>
</organism>
<keyword evidence="1" id="KW-0472">Membrane</keyword>
<feature type="transmembrane region" description="Helical" evidence="1">
    <location>
        <begin position="38"/>
        <end position="58"/>
    </location>
</feature>
<dbReference type="RefSeq" id="WP_183186705.1">
    <property type="nucleotide sequence ID" value="NZ_JACIDF010000005.1"/>
</dbReference>
<sequence length="104" mass="12045">MIGIACTLPETPAFMSKHNPLTAAIVARRIRNRLGRFITSHLLFLLSFLAWLLTIRIVKKKRENQVKKEGRKENFLLTVDKRSHPESHTAIVRIPYRSRALKTI</sequence>
<proteinExistence type="predicted"/>
<protein>
    <submittedName>
        <fullName evidence="2">Uncharacterized protein</fullName>
    </submittedName>
</protein>
<name>A0ABT5W2A1_9BACL</name>
<evidence type="ECO:0000313" key="2">
    <source>
        <dbReference type="EMBL" id="MDE8563437.1"/>
    </source>
</evidence>